<evidence type="ECO:0000313" key="4">
    <source>
        <dbReference type="Proteomes" id="UP001387293"/>
    </source>
</evidence>
<evidence type="ECO:0000256" key="1">
    <source>
        <dbReference type="SAM" id="MobiDB-lite"/>
    </source>
</evidence>
<dbReference type="RefSeq" id="WP_337105716.1">
    <property type="nucleotide sequence ID" value="NZ_JAPYKS010000004.1"/>
</dbReference>
<evidence type="ECO:0000313" key="3">
    <source>
        <dbReference type="EMBL" id="MEI9408609.1"/>
    </source>
</evidence>
<keyword evidence="2" id="KW-0732">Signal</keyword>
<comment type="caution">
    <text evidence="3">The sequence shown here is derived from an EMBL/GenBank/DDBJ whole genome shotgun (WGS) entry which is preliminary data.</text>
</comment>
<feature type="signal peptide" evidence="2">
    <location>
        <begin position="1"/>
        <end position="20"/>
    </location>
</feature>
<evidence type="ECO:0000256" key="2">
    <source>
        <dbReference type="SAM" id="SignalP"/>
    </source>
</evidence>
<proteinExistence type="predicted"/>
<sequence length="69" mass="6900">MTKIALTAAALLIAASTAFAGSDKFGSGNASQPAVAGTDNTTTTSISESEPTNQKPVVPGSNRDLFGSR</sequence>
<organism evidence="3 4">
    <name type="scientific">Mesorhizobium salmacidum</name>
    <dbReference type="NCBI Taxonomy" id="3015171"/>
    <lineage>
        <taxon>Bacteria</taxon>
        <taxon>Pseudomonadati</taxon>
        <taxon>Pseudomonadota</taxon>
        <taxon>Alphaproteobacteria</taxon>
        <taxon>Hyphomicrobiales</taxon>
        <taxon>Phyllobacteriaceae</taxon>
        <taxon>Mesorhizobium</taxon>
    </lineage>
</organism>
<protein>
    <submittedName>
        <fullName evidence="3">DUF680 domain-containing protein</fullName>
    </submittedName>
</protein>
<reference evidence="3 4" key="1">
    <citation type="submission" date="2022-12" db="EMBL/GenBank/DDBJ databases">
        <authorList>
            <person name="Muema E."/>
        </authorList>
    </citation>
    <scope>NUCLEOTIDE SEQUENCE [LARGE SCALE GENOMIC DNA]</scope>
    <source>
        <strain evidence="4">1326</strain>
    </source>
</reference>
<feature type="chain" id="PRO_5045098297" evidence="2">
    <location>
        <begin position="21"/>
        <end position="69"/>
    </location>
</feature>
<name>A0ABU8KUL7_9HYPH</name>
<dbReference type="InterPro" id="IPR007771">
    <property type="entry name" value="DUF680"/>
</dbReference>
<feature type="region of interest" description="Disordered" evidence="1">
    <location>
        <begin position="24"/>
        <end position="69"/>
    </location>
</feature>
<dbReference type="EMBL" id="JAPYKS010000004">
    <property type="protein sequence ID" value="MEI9408609.1"/>
    <property type="molecule type" value="Genomic_DNA"/>
</dbReference>
<gene>
    <name evidence="3" type="ORF">O7A60_07500</name>
</gene>
<feature type="compositionally biased region" description="Low complexity" evidence="1">
    <location>
        <begin position="38"/>
        <end position="53"/>
    </location>
</feature>
<keyword evidence="4" id="KW-1185">Reference proteome</keyword>
<dbReference type="Proteomes" id="UP001387293">
    <property type="component" value="Unassembled WGS sequence"/>
</dbReference>
<accession>A0ABU8KUL7</accession>
<dbReference type="Pfam" id="PF05079">
    <property type="entry name" value="DUF680"/>
    <property type="match status" value="1"/>
</dbReference>